<dbReference type="SUPFAM" id="SSF51126">
    <property type="entry name" value="Pectin lyase-like"/>
    <property type="match status" value="1"/>
</dbReference>
<dbReference type="InterPro" id="IPR012334">
    <property type="entry name" value="Pectin_lyas_fold"/>
</dbReference>
<dbReference type="Pfam" id="PF12708">
    <property type="entry name" value="Pect-lyase_RHGA_epim"/>
    <property type="match status" value="1"/>
</dbReference>
<feature type="domain" description="Rhamnogalacturonase A/B/Epimerase-like pectate lyase" evidence="1">
    <location>
        <begin position="31"/>
        <end position="76"/>
    </location>
</feature>
<dbReference type="AlphaFoldDB" id="A0A844G5S7"/>
<comment type="caution">
    <text evidence="2">The sequence shown here is derived from an EMBL/GenBank/DDBJ whole genome shotgun (WGS) entry which is preliminary data.</text>
</comment>
<dbReference type="Proteomes" id="UP000435649">
    <property type="component" value="Unassembled WGS sequence"/>
</dbReference>
<keyword evidence="3" id="KW-1185">Reference proteome</keyword>
<gene>
    <name evidence="2" type="ORF">FYJ85_14500</name>
</gene>
<evidence type="ECO:0000313" key="3">
    <source>
        <dbReference type="Proteomes" id="UP000435649"/>
    </source>
</evidence>
<organism evidence="2 3">
    <name type="scientific">Victivallis lenta</name>
    <dbReference type="NCBI Taxonomy" id="2606640"/>
    <lineage>
        <taxon>Bacteria</taxon>
        <taxon>Pseudomonadati</taxon>
        <taxon>Lentisphaerota</taxon>
        <taxon>Lentisphaeria</taxon>
        <taxon>Victivallales</taxon>
        <taxon>Victivallaceae</taxon>
        <taxon>Victivallis</taxon>
    </lineage>
</organism>
<proteinExistence type="predicted"/>
<protein>
    <recommendedName>
        <fullName evidence="1">Rhamnogalacturonase A/B/Epimerase-like pectate lyase domain-containing protein</fullName>
    </recommendedName>
</protein>
<accession>A0A844G5S7</accession>
<dbReference type="EMBL" id="VUNS01000017">
    <property type="protein sequence ID" value="MST98252.1"/>
    <property type="molecule type" value="Genomic_DNA"/>
</dbReference>
<evidence type="ECO:0000313" key="2">
    <source>
        <dbReference type="EMBL" id="MST98252.1"/>
    </source>
</evidence>
<dbReference type="InterPro" id="IPR011050">
    <property type="entry name" value="Pectin_lyase_fold/virulence"/>
</dbReference>
<sequence>MKADYEYLLDRLAGEIEHAKTVPAIDESKVFNVKAFGAKGDGSSDDGEAIRKAIAAASADTTGRRTVFLPRGRYLVRCIGPESGNLKLDKLRNLRIAGERGTEILLPGPLDVAVRILDCDNVGLKNIAFTYLKPPYTTGRIVGFPADDVMRIEIDPGMAAPTDPMFRQAQTKGLMRFYTPEVIPGSLRPFLSSVAPHQGAPEVTKVDDRTYDFKVNSFTPVSKHYAKGSHVAFYARTYGNHAVNNANSTRTRLENLTLNTSSAMAVLNNASDRPFVVNCRIEALPGSFVSTSADGIYMRNISLGGLVRGNIVRHVGDDFMNIHSYVFPAVKAEGKTLYVKAKDWNLRNFAPGRRLGLLRTSAGQNGIAKEVRITAIESEGELLKVTLDGGFGRIVTLEDTKGMPDMLILPDNQNHGMVVTGNRFEDGVSRFLAGGRNWLFTDNTVVDSLHHSYFMNLCPETVGRNGFEFVTPRNVELAGNRFETAAKTLFRFGSSANAEREADHSIPSASHIRVADNDIEITGSSNLPLIRINGVEFLTFTGNRISAAAPQGGPLFEREGGRELELGGNFVTGNLKR</sequence>
<evidence type="ECO:0000259" key="1">
    <source>
        <dbReference type="Pfam" id="PF12708"/>
    </source>
</evidence>
<dbReference type="InterPro" id="IPR024535">
    <property type="entry name" value="RHGA/B-epi-like_pectate_lyase"/>
</dbReference>
<name>A0A844G5S7_9BACT</name>
<reference evidence="2 3" key="1">
    <citation type="submission" date="2019-08" db="EMBL/GenBank/DDBJ databases">
        <title>In-depth cultivation of the pig gut microbiome towards novel bacterial diversity and tailored functional studies.</title>
        <authorList>
            <person name="Wylensek D."/>
            <person name="Hitch T.C.A."/>
            <person name="Clavel T."/>
        </authorList>
    </citation>
    <scope>NUCLEOTIDE SEQUENCE [LARGE SCALE GENOMIC DNA]</scope>
    <source>
        <strain evidence="2 3">BBE-744-WT-12</strain>
    </source>
</reference>
<dbReference type="Gene3D" id="2.160.20.10">
    <property type="entry name" value="Single-stranded right-handed beta-helix, Pectin lyase-like"/>
    <property type="match status" value="2"/>
</dbReference>